<dbReference type="Gene3D" id="1.10.3790.10">
    <property type="entry name" value="NinB"/>
    <property type="match status" value="1"/>
</dbReference>
<dbReference type="InterPro" id="IPR036619">
    <property type="entry name" value="NinB_sf"/>
</dbReference>
<keyword evidence="2" id="KW-1185">Reference proteome</keyword>
<reference evidence="1 2" key="1">
    <citation type="submission" date="2016-10" db="EMBL/GenBank/DDBJ databases">
        <authorList>
            <person name="de Groot N.N."/>
        </authorList>
    </citation>
    <scope>NUCLEOTIDE SEQUENCE [LARGE SCALE GENOMIC DNA]</scope>
    <source>
        <strain evidence="1">MBHS1</strain>
    </source>
</reference>
<protein>
    <submittedName>
        <fullName evidence="1">NinB protein</fullName>
    </submittedName>
</protein>
<accession>A0A1H6FBW2</accession>
<name>A0A1H6FBW2_9GAMM</name>
<gene>
    <name evidence="1" type="ORF">MBHS_02357</name>
</gene>
<sequence>MKSLKIHVQTDKSPELSRVQSALENRPSDAVTVMSIQINVQPERNEKTTVLGVLAYNFIQVAARYCGVNIEFKRKTRNLEQNAKMWAMLGEISRQVEWDVFSNGEWIKAHLSPEDCKDMLTAWQQGQRLALGIDGGHVRLGARTSKMTVAEMAELIELIQAFGDQKGVIFRKE</sequence>
<evidence type="ECO:0000313" key="1">
    <source>
        <dbReference type="EMBL" id="SEH06495.1"/>
    </source>
</evidence>
<dbReference type="Pfam" id="PF05772">
    <property type="entry name" value="NinB"/>
    <property type="match status" value="1"/>
</dbReference>
<dbReference type="Proteomes" id="UP000236724">
    <property type="component" value="Unassembled WGS sequence"/>
</dbReference>
<dbReference type="SUPFAM" id="SSF103370">
    <property type="entry name" value="NinB"/>
    <property type="match status" value="1"/>
</dbReference>
<organism evidence="1 2">
    <name type="scientific">Candidatus Venteria ishoeyi</name>
    <dbReference type="NCBI Taxonomy" id="1899563"/>
    <lineage>
        <taxon>Bacteria</taxon>
        <taxon>Pseudomonadati</taxon>
        <taxon>Pseudomonadota</taxon>
        <taxon>Gammaproteobacteria</taxon>
        <taxon>Thiotrichales</taxon>
        <taxon>Thiotrichaceae</taxon>
        <taxon>Venteria</taxon>
    </lineage>
</organism>
<dbReference type="EMBL" id="FMSV02000497">
    <property type="protein sequence ID" value="SEH06495.1"/>
    <property type="molecule type" value="Genomic_DNA"/>
</dbReference>
<dbReference type="AlphaFoldDB" id="A0A1H6FBW2"/>
<dbReference type="RefSeq" id="WP_286019366.1">
    <property type="nucleotide sequence ID" value="NZ_FMSV02000497.1"/>
</dbReference>
<evidence type="ECO:0000313" key="2">
    <source>
        <dbReference type="Proteomes" id="UP000236724"/>
    </source>
</evidence>
<dbReference type="InterPro" id="IPR008711">
    <property type="entry name" value="Recombinase_NinB"/>
</dbReference>
<proteinExistence type="predicted"/>